<dbReference type="PROSITE" id="PS50109">
    <property type="entry name" value="HIS_KIN"/>
    <property type="match status" value="1"/>
</dbReference>
<dbReference type="Gene3D" id="6.10.340.10">
    <property type="match status" value="1"/>
</dbReference>
<feature type="domain" description="Histidine kinase" evidence="9">
    <location>
        <begin position="531"/>
        <end position="636"/>
    </location>
</feature>
<feature type="compositionally biased region" description="Low complexity" evidence="8">
    <location>
        <begin position="746"/>
        <end position="756"/>
    </location>
</feature>
<dbReference type="PANTHER" id="PTHR45436">
    <property type="entry name" value="SENSOR HISTIDINE KINASE YKOH"/>
    <property type="match status" value="1"/>
</dbReference>
<dbReference type="InterPro" id="IPR005467">
    <property type="entry name" value="His_kinase_dom"/>
</dbReference>
<feature type="region of interest" description="Disordered" evidence="8">
    <location>
        <begin position="641"/>
        <end position="767"/>
    </location>
</feature>
<feature type="compositionally biased region" description="Basic and acidic residues" evidence="8">
    <location>
        <begin position="719"/>
        <end position="734"/>
    </location>
</feature>
<dbReference type="InterPro" id="IPR013587">
    <property type="entry name" value="Nitrate/nitrite_sensing"/>
</dbReference>
<evidence type="ECO:0000256" key="3">
    <source>
        <dbReference type="ARBA" id="ARBA00022553"/>
    </source>
</evidence>
<dbReference type="InterPro" id="IPR003594">
    <property type="entry name" value="HATPase_dom"/>
</dbReference>
<comment type="catalytic activity">
    <reaction evidence="1">
        <text>ATP + protein L-histidine = ADP + protein N-phospho-L-histidine.</text>
        <dbReference type="EC" id="2.7.13.3"/>
    </reaction>
</comment>
<keyword evidence="7" id="KW-0472">Membrane</keyword>
<keyword evidence="3" id="KW-0597">Phosphoprotein</keyword>
<organism evidence="10 11">
    <name type="scientific">Actinocorallia libanotica</name>
    <dbReference type="NCBI Taxonomy" id="46162"/>
    <lineage>
        <taxon>Bacteria</taxon>
        <taxon>Bacillati</taxon>
        <taxon>Actinomycetota</taxon>
        <taxon>Actinomycetes</taxon>
        <taxon>Streptosporangiales</taxon>
        <taxon>Thermomonosporaceae</taxon>
        <taxon>Actinocorallia</taxon>
    </lineage>
</organism>
<evidence type="ECO:0000259" key="9">
    <source>
        <dbReference type="PROSITE" id="PS50109"/>
    </source>
</evidence>
<dbReference type="PANTHER" id="PTHR45436:SF5">
    <property type="entry name" value="SENSOR HISTIDINE KINASE TRCS"/>
    <property type="match status" value="1"/>
</dbReference>
<evidence type="ECO:0000256" key="8">
    <source>
        <dbReference type="SAM" id="MobiDB-lite"/>
    </source>
</evidence>
<dbReference type="SMART" id="SM00387">
    <property type="entry name" value="HATPase_c"/>
    <property type="match status" value="1"/>
</dbReference>
<accession>A0ABP4C269</accession>
<keyword evidence="7" id="KW-1133">Transmembrane helix</keyword>
<dbReference type="Proteomes" id="UP001500665">
    <property type="component" value="Unassembled WGS sequence"/>
</dbReference>
<dbReference type="EMBL" id="BAAAHH010000018">
    <property type="protein sequence ID" value="GAA0957106.1"/>
    <property type="molecule type" value="Genomic_DNA"/>
</dbReference>
<keyword evidence="4" id="KW-0808">Transferase</keyword>
<keyword evidence="6" id="KW-0418">Kinase</keyword>
<dbReference type="InterPro" id="IPR050428">
    <property type="entry name" value="TCS_sensor_his_kinase"/>
</dbReference>
<evidence type="ECO:0000256" key="4">
    <source>
        <dbReference type="ARBA" id="ARBA00022679"/>
    </source>
</evidence>
<dbReference type="SUPFAM" id="SSF55874">
    <property type="entry name" value="ATPase domain of HSP90 chaperone/DNA topoisomerase II/histidine kinase"/>
    <property type="match status" value="1"/>
</dbReference>
<gene>
    <name evidence="10" type="ORF">GCM10009550_43980</name>
</gene>
<feature type="compositionally biased region" description="Gly residues" evidence="8">
    <location>
        <begin position="757"/>
        <end position="767"/>
    </location>
</feature>
<dbReference type="Gene3D" id="3.30.565.10">
    <property type="entry name" value="Histidine kinase-like ATPase, C-terminal domain"/>
    <property type="match status" value="1"/>
</dbReference>
<keyword evidence="5" id="KW-0812">Transmembrane</keyword>
<evidence type="ECO:0000256" key="5">
    <source>
        <dbReference type="ARBA" id="ARBA00022692"/>
    </source>
</evidence>
<evidence type="ECO:0000256" key="1">
    <source>
        <dbReference type="ARBA" id="ARBA00000085"/>
    </source>
</evidence>
<dbReference type="RefSeq" id="WP_344242777.1">
    <property type="nucleotide sequence ID" value="NZ_BAAAHH010000018.1"/>
</dbReference>
<comment type="caution">
    <text evidence="10">The sequence shown here is derived from an EMBL/GenBank/DDBJ whole genome shotgun (WGS) entry which is preliminary data.</text>
</comment>
<dbReference type="EC" id="2.7.13.3" evidence="2"/>
<evidence type="ECO:0000313" key="10">
    <source>
        <dbReference type="EMBL" id="GAA0957106.1"/>
    </source>
</evidence>
<dbReference type="Pfam" id="PF08376">
    <property type="entry name" value="NIT"/>
    <property type="match status" value="1"/>
</dbReference>
<evidence type="ECO:0000256" key="2">
    <source>
        <dbReference type="ARBA" id="ARBA00012438"/>
    </source>
</evidence>
<evidence type="ECO:0000256" key="6">
    <source>
        <dbReference type="ARBA" id="ARBA00022777"/>
    </source>
</evidence>
<evidence type="ECO:0000313" key="11">
    <source>
        <dbReference type="Proteomes" id="UP001500665"/>
    </source>
</evidence>
<evidence type="ECO:0000256" key="7">
    <source>
        <dbReference type="ARBA" id="ARBA00022989"/>
    </source>
</evidence>
<protein>
    <recommendedName>
        <fullName evidence="2">histidine kinase</fullName>
        <ecNumber evidence="2">2.7.13.3</ecNumber>
    </recommendedName>
</protein>
<dbReference type="InterPro" id="IPR036890">
    <property type="entry name" value="HATPase_C_sf"/>
</dbReference>
<dbReference type="Pfam" id="PF02518">
    <property type="entry name" value="HATPase_c"/>
    <property type="match status" value="1"/>
</dbReference>
<proteinExistence type="predicted"/>
<sequence>MPASQRAPMSHKRARQHSIRYRTTLLLILPLASLLVLWAFAASLSLGEALKKIEFARMVDEVALPVGSVGVALQQERAAAAVVLGSHGRRGARQLQTAEAATDAALKAFRDNALPAAQDMLEGETGRSLRELDQRYGGIAGLRDEVRAAGIPPVEAIVRYGALFDDTTEALGGIAAAGDVGVYQTTIAMIDLNRAGDHLLREDALLSLLETRKGPMTADEHRQFTRAATLRGEAADAALSSPSTGVRGVFEGVVRTSEYSRYQELEQGIAGSDRAVTSRVLQEWRATIPKVTDPWQQAQLEAITVLTDQTEAAGRSTLRQLLVVGGAGLLVVVASLLLSVRFARSLSGELRGLQGAAQELANERLPEVIARLRREDEVDLPAEAPLFTTGRILEVARVADAFTKVQRTAIEAAVGEARVRRGISRVFVNLAWRSQSLLQRQLRMLDAMERKASSPQELEELFHLDHLTTRMRRHAEGLVILSGSRTMRSWNRPVPVEDLLRAALEEVEDYTRVEVSAAVPVAVPGNVAADIIHLLAELIENATTFSPPHTEVHVQAVPAGNGLTVEVVDRGVGMDAEDLAVVNRRLAEAPEFDLAESERLGLFVVARLAARHGIKVTLLPSVYGGTTAVVLLPASLVISEDERPPSAPATDGRQEPVARKPGIRPPEESASSAPEAPPRTPTAQRREETGPLPRRTRREHLAPQLRSSPPSAPGDDPFETAHEDFDEHRPEANRRLLSSLQEGWTAGRAADGDGPPAFGGGPTQGET</sequence>
<keyword evidence="11" id="KW-1185">Reference proteome</keyword>
<reference evidence="11" key="1">
    <citation type="journal article" date="2019" name="Int. J. Syst. Evol. Microbiol.">
        <title>The Global Catalogue of Microorganisms (GCM) 10K type strain sequencing project: providing services to taxonomists for standard genome sequencing and annotation.</title>
        <authorList>
            <consortium name="The Broad Institute Genomics Platform"/>
            <consortium name="The Broad Institute Genome Sequencing Center for Infectious Disease"/>
            <person name="Wu L."/>
            <person name="Ma J."/>
        </authorList>
    </citation>
    <scope>NUCLEOTIDE SEQUENCE [LARGE SCALE GENOMIC DNA]</scope>
    <source>
        <strain evidence="11">JCM 10696</strain>
    </source>
</reference>
<name>A0ABP4C269_9ACTN</name>